<evidence type="ECO:0000259" key="11">
    <source>
        <dbReference type="Pfam" id="PF00288"/>
    </source>
</evidence>
<keyword evidence="7 10" id="KW-0067">ATP-binding</keyword>
<evidence type="ECO:0000256" key="1">
    <source>
        <dbReference type="ARBA" id="ARBA00009684"/>
    </source>
</evidence>
<dbReference type="GO" id="GO:0016114">
    <property type="term" value="P:terpenoid biosynthetic process"/>
    <property type="evidence" value="ECO:0007669"/>
    <property type="project" value="InterPro"/>
</dbReference>
<evidence type="ECO:0000256" key="9">
    <source>
        <dbReference type="ARBA" id="ARBA00032554"/>
    </source>
</evidence>
<protein>
    <recommendedName>
        <fullName evidence="3 10">4-diphosphocytidyl-2-C-methyl-D-erythritol kinase</fullName>
        <shortName evidence="10">CMK</shortName>
        <ecNumber evidence="2 10">2.7.1.148</ecNumber>
    </recommendedName>
    <alternativeName>
        <fullName evidence="9 10">4-(cytidine-5'-diphospho)-2-C-methyl-D-erythritol kinase</fullName>
    </alternativeName>
</protein>
<dbReference type="Pfam" id="PF08544">
    <property type="entry name" value="GHMP_kinases_C"/>
    <property type="match status" value="1"/>
</dbReference>
<feature type="binding site" evidence="10">
    <location>
        <begin position="89"/>
        <end position="99"/>
    </location>
    <ligand>
        <name>ATP</name>
        <dbReference type="ChEBI" id="CHEBI:30616"/>
    </ligand>
</feature>
<dbReference type="SUPFAM" id="SSF54211">
    <property type="entry name" value="Ribosomal protein S5 domain 2-like"/>
    <property type="match status" value="1"/>
</dbReference>
<feature type="domain" description="GHMP kinase C-terminal" evidence="12">
    <location>
        <begin position="198"/>
        <end position="257"/>
    </location>
</feature>
<accession>A0A0P1H7F5</accession>
<dbReference type="RefSeq" id="WP_058285159.1">
    <property type="nucleotide sequence ID" value="NZ_CYSR01000010.1"/>
</dbReference>
<dbReference type="InterPro" id="IPR014721">
    <property type="entry name" value="Ribsml_uS5_D2-typ_fold_subgr"/>
</dbReference>
<dbReference type="InterPro" id="IPR013750">
    <property type="entry name" value="GHMP_kinase_C_dom"/>
</dbReference>
<dbReference type="UniPathway" id="UPA00056">
    <property type="reaction ID" value="UER00094"/>
</dbReference>
<comment type="catalytic activity">
    <reaction evidence="10">
        <text>4-CDP-2-C-methyl-D-erythritol + ATP = 4-CDP-2-C-methyl-D-erythritol 2-phosphate + ADP + H(+)</text>
        <dbReference type="Rhea" id="RHEA:18437"/>
        <dbReference type="ChEBI" id="CHEBI:15378"/>
        <dbReference type="ChEBI" id="CHEBI:30616"/>
        <dbReference type="ChEBI" id="CHEBI:57823"/>
        <dbReference type="ChEBI" id="CHEBI:57919"/>
        <dbReference type="ChEBI" id="CHEBI:456216"/>
        <dbReference type="EC" id="2.7.1.148"/>
    </reaction>
</comment>
<dbReference type="AlphaFoldDB" id="A0A0P1H7F5"/>
<dbReference type="EMBL" id="CYSR01000010">
    <property type="protein sequence ID" value="CUH98983.1"/>
    <property type="molecule type" value="Genomic_DNA"/>
</dbReference>
<dbReference type="PIRSF" id="PIRSF010376">
    <property type="entry name" value="IspE"/>
    <property type="match status" value="1"/>
</dbReference>
<comment type="pathway">
    <text evidence="10">Isoprenoid biosynthesis; isopentenyl diphosphate biosynthesis via DXP pathway; isopentenyl diphosphate from 1-deoxy-D-xylulose 5-phosphate: step 3/6.</text>
</comment>
<dbReference type="Proteomes" id="UP000051326">
    <property type="component" value="Unassembled WGS sequence"/>
</dbReference>
<dbReference type="PANTHER" id="PTHR43527">
    <property type="entry name" value="4-DIPHOSPHOCYTIDYL-2-C-METHYL-D-ERYTHRITOL KINASE, CHLOROPLASTIC"/>
    <property type="match status" value="1"/>
</dbReference>
<dbReference type="GO" id="GO:0050515">
    <property type="term" value="F:4-(cytidine 5'-diphospho)-2-C-methyl-D-erythritol kinase activity"/>
    <property type="evidence" value="ECO:0007669"/>
    <property type="project" value="UniProtKB-UniRule"/>
</dbReference>
<gene>
    <name evidence="10 13" type="primary">ispE</name>
    <name evidence="13" type="ORF">PHA8399_01099</name>
</gene>
<keyword evidence="5 10" id="KW-0547">Nucleotide-binding</keyword>
<evidence type="ECO:0000313" key="13">
    <source>
        <dbReference type="EMBL" id="CUH98983.1"/>
    </source>
</evidence>
<dbReference type="EC" id="2.7.1.148" evidence="2 10"/>
<dbReference type="InterPro" id="IPR006204">
    <property type="entry name" value="GHMP_kinase_N_dom"/>
</dbReference>
<dbReference type="STRING" id="1396826.PHA8399_01099"/>
<reference evidence="13 14" key="1">
    <citation type="submission" date="2015-09" db="EMBL/GenBank/DDBJ databases">
        <authorList>
            <consortium name="Swine Surveillance"/>
        </authorList>
    </citation>
    <scope>NUCLEOTIDE SEQUENCE [LARGE SCALE GENOMIC DNA]</scope>
    <source>
        <strain evidence="13 14">CECT 8399</strain>
    </source>
</reference>
<name>A0A0P1H7F5_9RHOB</name>
<dbReference type="GO" id="GO:0005524">
    <property type="term" value="F:ATP binding"/>
    <property type="evidence" value="ECO:0007669"/>
    <property type="project" value="UniProtKB-UniRule"/>
</dbReference>
<evidence type="ECO:0000256" key="7">
    <source>
        <dbReference type="ARBA" id="ARBA00022840"/>
    </source>
</evidence>
<evidence type="ECO:0000256" key="2">
    <source>
        <dbReference type="ARBA" id="ARBA00012052"/>
    </source>
</evidence>
<dbReference type="Gene3D" id="3.30.70.890">
    <property type="entry name" value="GHMP kinase, C-terminal domain"/>
    <property type="match status" value="1"/>
</dbReference>
<dbReference type="NCBIfam" id="NF011202">
    <property type="entry name" value="PRK14608.1"/>
    <property type="match status" value="1"/>
</dbReference>
<feature type="domain" description="GHMP kinase N-terminal" evidence="11">
    <location>
        <begin position="77"/>
        <end position="123"/>
    </location>
</feature>
<evidence type="ECO:0000259" key="12">
    <source>
        <dbReference type="Pfam" id="PF08544"/>
    </source>
</evidence>
<evidence type="ECO:0000256" key="3">
    <source>
        <dbReference type="ARBA" id="ARBA00017473"/>
    </source>
</evidence>
<keyword evidence="8 10" id="KW-0414">Isoprene biosynthesis</keyword>
<evidence type="ECO:0000256" key="5">
    <source>
        <dbReference type="ARBA" id="ARBA00022741"/>
    </source>
</evidence>
<dbReference type="PANTHER" id="PTHR43527:SF2">
    <property type="entry name" value="4-DIPHOSPHOCYTIDYL-2-C-METHYL-D-ERYTHRITOL KINASE, CHLOROPLASTIC"/>
    <property type="match status" value="1"/>
</dbReference>
<dbReference type="HAMAP" id="MF_00061">
    <property type="entry name" value="IspE"/>
    <property type="match status" value="1"/>
</dbReference>
<sequence length="273" mass="28426">MAAEVFAPAKINLTLHVTGRRADGYHLLDSLVVFADTGDRLRLDPGPELALEVSGLFADGVPADQRNLVWQAAAGAGWTGRISLDKQLPHGAGIGGGSSDAAAVLRALAGQGTGIPEDLPLSLGADVPVCMAARASRMQGIGEQVTRVALPELHALLVNPGVHVPTGAVFSALASRDNPPKPSDIPSFTSAEDCAAWLGEQRNDLEAPAITAAPDIERVLSDLRSSRQALLARMSGSGATCFALYPTKKAAHMAAYEIGAEHPDWWCSAVTLT</sequence>
<dbReference type="Gene3D" id="3.30.230.10">
    <property type="match status" value="1"/>
</dbReference>
<feature type="active site" evidence="10">
    <location>
        <position position="126"/>
    </location>
</feature>
<organism evidence="13 14">
    <name type="scientific">Leisingera aquaemixtae</name>
    <dbReference type="NCBI Taxonomy" id="1396826"/>
    <lineage>
        <taxon>Bacteria</taxon>
        <taxon>Pseudomonadati</taxon>
        <taxon>Pseudomonadota</taxon>
        <taxon>Alphaproteobacteria</taxon>
        <taxon>Rhodobacterales</taxon>
        <taxon>Roseobacteraceae</taxon>
        <taxon>Leisingera</taxon>
    </lineage>
</organism>
<keyword evidence="6 10" id="KW-0418">Kinase</keyword>
<dbReference type="SUPFAM" id="SSF55060">
    <property type="entry name" value="GHMP Kinase, C-terminal domain"/>
    <property type="match status" value="1"/>
</dbReference>
<proteinExistence type="inferred from homology"/>
<feature type="active site" evidence="10">
    <location>
        <position position="10"/>
    </location>
</feature>
<evidence type="ECO:0000256" key="8">
    <source>
        <dbReference type="ARBA" id="ARBA00023229"/>
    </source>
</evidence>
<comment type="function">
    <text evidence="10">Catalyzes the phosphorylation of the position 2 hydroxy group of 4-diphosphocytidyl-2C-methyl-D-erythritol.</text>
</comment>
<evidence type="ECO:0000313" key="14">
    <source>
        <dbReference type="Proteomes" id="UP000051326"/>
    </source>
</evidence>
<dbReference type="GO" id="GO:0019288">
    <property type="term" value="P:isopentenyl diphosphate biosynthetic process, methylerythritol 4-phosphate pathway"/>
    <property type="evidence" value="ECO:0007669"/>
    <property type="project" value="UniProtKB-UniRule"/>
</dbReference>
<keyword evidence="4 10" id="KW-0808">Transferase</keyword>
<evidence type="ECO:0000256" key="6">
    <source>
        <dbReference type="ARBA" id="ARBA00022777"/>
    </source>
</evidence>
<dbReference type="InterPro" id="IPR004424">
    <property type="entry name" value="IspE"/>
</dbReference>
<comment type="similarity">
    <text evidence="1 10">Belongs to the GHMP kinase family. IspE subfamily.</text>
</comment>
<dbReference type="InterPro" id="IPR036554">
    <property type="entry name" value="GHMP_kinase_C_sf"/>
</dbReference>
<evidence type="ECO:0000256" key="4">
    <source>
        <dbReference type="ARBA" id="ARBA00022679"/>
    </source>
</evidence>
<evidence type="ECO:0000256" key="10">
    <source>
        <dbReference type="HAMAP-Rule" id="MF_00061"/>
    </source>
</evidence>
<dbReference type="InterPro" id="IPR020568">
    <property type="entry name" value="Ribosomal_Su5_D2-typ_SF"/>
</dbReference>
<dbReference type="Pfam" id="PF00288">
    <property type="entry name" value="GHMP_kinases_N"/>
    <property type="match status" value="1"/>
</dbReference>